<protein>
    <submittedName>
        <fullName evidence="1">Uncharacterized protein</fullName>
    </submittedName>
</protein>
<proteinExistence type="predicted"/>
<keyword evidence="2" id="KW-1185">Reference proteome</keyword>
<organism evidence="1 2">
    <name type="scientific">Smallanthus sonchifolius</name>
    <dbReference type="NCBI Taxonomy" id="185202"/>
    <lineage>
        <taxon>Eukaryota</taxon>
        <taxon>Viridiplantae</taxon>
        <taxon>Streptophyta</taxon>
        <taxon>Embryophyta</taxon>
        <taxon>Tracheophyta</taxon>
        <taxon>Spermatophyta</taxon>
        <taxon>Magnoliopsida</taxon>
        <taxon>eudicotyledons</taxon>
        <taxon>Gunneridae</taxon>
        <taxon>Pentapetalae</taxon>
        <taxon>asterids</taxon>
        <taxon>campanulids</taxon>
        <taxon>Asterales</taxon>
        <taxon>Asteraceae</taxon>
        <taxon>Asteroideae</taxon>
        <taxon>Heliantheae alliance</taxon>
        <taxon>Millerieae</taxon>
        <taxon>Smallanthus</taxon>
    </lineage>
</organism>
<dbReference type="Proteomes" id="UP001056120">
    <property type="component" value="Linkage Group LG08"/>
</dbReference>
<name>A0ACB9IID0_9ASTR</name>
<sequence>MCVLARGAFLPFVPGIGIGKAHALVSMYRYLDRVLSVLKFEKGGQLPKDYLVSFKESLVIFHHARICDADLKWFKHLTPLGETLLHYSSEKRHFLGPELSSSPSTAIVEGKGTLGNNGESTPLEFSLGGSAKLTEFTSFTFDFMALKIFKVATITQQEEATIDASANGEMILLQTDALTFVYAIICFPHIASLLLYRLDSINAKRVLASKQLSDVTRHVFVFLPNDVLVVYLGPIDDGMLSFTFCRGLPMKRAIWVTGHGIFLVILGDTLQYFCTPCSVLHLRGK</sequence>
<dbReference type="EMBL" id="CM042025">
    <property type="protein sequence ID" value="KAI3807679.1"/>
    <property type="molecule type" value="Genomic_DNA"/>
</dbReference>
<comment type="caution">
    <text evidence="1">The sequence shown here is derived from an EMBL/GenBank/DDBJ whole genome shotgun (WGS) entry which is preliminary data.</text>
</comment>
<reference evidence="1 2" key="2">
    <citation type="journal article" date="2022" name="Mol. Ecol. Resour.">
        <title>The genomes of chicory, endive, great burdock and yacon provide insights into Asteraceae paleo-polyploidization history and plant inulin production.</title>
        <authorList>
            <person name="Fan W."/>
            <person name="Wang S."/>
            <person name="Wang H."/>
            <person name="Wang A."/>
            <person name="Jiang F."/>
            <person name="Liu H."/>
            <person name="Zhao H."/>
            <person name="Xu D."/>
            <person name="Zhang Y."/>
        </authorList>
    </citation>
    <scope>NUCLEOTIDE SEQUENCE [LARGE SCALE GENOMIC DNA]</scope>
    <source>
        <strain evidence="2">cv. Yunnan</strain>
        <tissue evidence="1">Leaves</tissue>
    </source>
</reference>
<reference evidence="2" key="1">
    <citation type="journal article" date="2022" name="Mol. Ecol. Resour.">
        <title>The genomes of chicory, endive, great burdock and yacon provide insights into Asteraceae palaeo-polyploidization history and plant inulin production.</title>
        <authorList>
            <person name="Fan W."/>
            <person name="Wang S."/>
            <person name="Wang H."/>
            <person name="Wang A."/>
            <person name="Jiang F."/>
            <person name="Liu H."/>
            <person name="Zhao H."/>
            <person name="Xu D."/>
            <person name="Zhang Y."/>
        </authorList>
    </citation>
    <scope>NUCLEOTIDE SEQUENCE [LARGE SCALE GENOMIC DNA]</scope>
    <source>
        <strain evidence="2">cv. Yunnan</strain>
    </source>
</reference>
<evidence type="ECO:0000313" key="1">
    <source>
        <dbReference type="EMBL" id="KAI3807679.1"/>
    </source>
</evidence>
<accession>A0ACB9IID0</accession>
<gene>
    <name evidence="1" type="ORF">L1987_23612</name>
</gene>
<evidence type="ECO:0000313" key="2">
    <source>
        <dbReference type="Proteomes" id="UP001056120"/>
    </source>
</evidence>